<evidence type="ECO:0000256" key="1">
    <source>
        <dbReference type="ARBA" id="ARBA00005964"/>
    </source>
</evidence>
<evidence type="ECO:0000313" key="4">
    <source>
        <dbReference type="EMBL" id="CAK8682738.1"/>
    </source>
</evidence>
<dbReference type="Proteomes" id="UP001642483">
    <property type="component" value="Unassembled WGS sequence"/>
</dbReference>
<evidence type="ECO:0000256" key="3">
    <source>
        <dbReference type="SAM" id="Phobius"/>
    </source>
</evidence>
<keyword evidence="5" id="KW-1185">Reference proteome</keyword>
<feature type="compositionally biased region" description="Low complexity" evidence="2">
    <location>
        <begin position="85"/>
        <end position="97"/>
    </location>
</feature>
<dbReference type="PANTHER" id="PTHR43903">
    <property type="entry name" value="NEUROLIGIN"/>
    <property type="match status" value="1"/>
</dbReference>
<organism evidence="4 5">
    <name type="scientific">Clavelina lepadiformis</name>
    <name type="common">Light-bulb sea squirt</name>
    <name type="synonym">Ascidia lepadiformis</name>
    <dbReference type="NCBI Taxonomy" id="159417"/>
    <lineage>
        <taxon>Eukaryota</taxon>
        <taxon>Metazoa</taxon>
        <taxon>Chordata</taxon>
        <taxon>Tunicata</taxon>
        <taxon>Ascidiacea</taxon>
        <taxon>Aplousobranchia</taxon>
        <taxon>Clavelinidae</taxon>
        <taxon>Clavelina</taxon>
    </lineage>
</organism>
<keyword evidence="3" id="KW-1133">Transmembrane helix</keyword>
<evidence type="ECO:0000313" key="5">
    <source>
        <dbReference type="Proteomes" id="UP001642483"/>
    </source>
</evidence>
<protein>
    <submittedName>
        <fullName evidence="4">Uncharacterized protein</fullName>
    </submittedName>
</protein>
<comment type="caution">
    <text evidence="4">The sequence shown here is derived from an EMBL/GenBank/DDBJ whole genome shotgun (WGS) entry which is preliminary data.</text>
</comment>
<keyword evidence="3" id="KW-0472">Membrane</keyword>
<feature type="region of interest" description="Disordered" evidence="2">
    <location>
        <begin position="77"/>
        <end position="106"/>
    </location>
</feature>
<dbReference type="InterPro" id="IPR051093">
    <property type="entry name" value="Neuroligin/BSAL"/>
</dbReference>
<proteinExistence type="inferred from homology"/>
<accession>A0ABP0FTT1</accession>
<dbReference type="EMBL" id="CAWYQH010000096">
    <property type="protein sequence ID" value="CAK8682738.1"/>
    <property type="molecule type" value="Genomic_DNA"/>
</dbReference>
<comment type="similarity">
    <text evidence="1">Belongs to the type-B carboxylesterase/lipase family.</text>
</comment>
<name>A0ABP0FTT1_CLALP</name>
<evidence type="ECO:0000256" key="2">
    <source>
        <dbReference type="SAM" id="MobiDB-lite"/>
    </source>
</evidence>
<keyword evidence="3" id="KW-0812">Transmembrane</keyword>
<reference evidence="4 5" key="1">
    <citation type="submission" date="2024-02" db="EMBL/GenBank/DDBJ databases">
        <authorList>
            <person name="Daric V."/>
            <person name="Darras S."/>
        </authorList>
    </citation>
    <scope>NUCLEOTIDE SEQUENCE [LARGE SCALE GENOMIC DNA]</scope>
</reference>
<feature type="transmembrane region" description="Helical" evidence="3">
    <location>
        <begin position="113"/>
        <end position="136"/>
    </location>
</feature>
<feature type="region of interest" description="Disordered" evidence="2">
    <location>
        <begin position="154"/>
        <end position="183"/>
    </location>
</feature>
<gene>
    <name evidence="4" type="ORF">CVLEPA_LOCUS13528</name>
</gene>
<sequence length="479" mass="53978">MGFLFIKDPMEERKQEPTFNTEVPNAFTEIDWVNYNSAEQSYLHISTSPKILDHYRWLKVNLWEKLVFKRSSFTAPSSESVPALTTTETTNTQMTTTEEAKPQARKENNGLQLTLALVMGFPLIVLNILVLGLLLYRKKKYKYEMEKLRSELKHYRKQRKPPTKFNKTPIKPGADVNQNDKLNPPSYISQGYSNYDQMKKSQTLSSHLLSPASYKSDSGVNGNSGDRIFLHPSENLKSGCGSVEPCSNSGSEGNASRVSKEIMSFDQKGDELALARNTYDSLADLDFVPEKYGCYPNGCFRNRESCTSHWPRNESNNGINCQDPNLADKFQRCLLHPISQVDQLKQILPSTNLIPKQDPRVRCMSAMAFTNSPDKDYCPSLNSTTSLPRACMGSKSQWNVETTHYPTTPRSAVRCTKDIPNRHKNVTTNINGQGNFRDGGLTNTSLAAVLCPPPYFHEDSKANDRRSAYSTFSSVTTKL</sequence>